<evidence type="ECO:0000259" key="21">
    <source>
        <dbReference type="PROSITE" id="PS50999"/>
    </source>
</evidence>
<dbReference type="InterPro" id="IPR002429">
    <property type="entry name" value="CcO_II-like_C"/>
</dbReference>
<dbReference type="InterPro" id="IPR014222">
    <property type="entry name" value="Cyt_c_oxidase_su2"/>
</dbReference>
<evidence type="ECO:0000256" key="1">
    <source>
        <dbReference type="ARBA" id="ARBA00004448"/>
    </source>
</evidence>
<evidence type="ECO:0000256" key="16">
    <source>
        <dbReference type="ARBA" id="ARBA00023136"/>
    </source>
</evidence>
<dbReference type="PROSITE" id="PS50857">
    <property type="entry name" value="COX2_CUA"/>
    <property type="match status" value="1"/>
</dbReference>
<keyword evidence="13 19" id="KW-1133">Transmembrane helix</keyword>
<dbReference type="AlphaFoldDB" id="A0A8T9JCZ2"/>
<dbReference type="PANTHER" id="PTHR22888">
    <property type="entry name" value="CYTOCHROME C OXIDASE, SUBUNIT II"/>
    <property type="match status" value="1"/>
</dbReference>
<dbReference type="PROSITE" id="PS00078">
    <property type="entry name" value="COX2"/>
    <property type="match status" value="1"/>
</dbReference>
<dbReference type="InterPro" id="IPR001505">
    <property type="entry name" value="Copper_CuA"/>
</dbReference>
<geneLocation type="mitochondrion" evidence="22"/>
<comment type="function">
    <text evidence="18">Component of the cytochrome c oxidase, the last enzyme in the mitochondrial electron transport chain which drives oxidative phosphorylation. The respiratory chain contains 3 multisubunit complexes succinate dehydrogenase (complex II, CII), ubiquinol-cytochrome c oxidoreductase (cytochrome b-c1 complex, complex III, CIII) and cytochrome c oxidase (complex IV, CIV), that cooperate to transfer electrons derived from NADH and succinate to molecular oxygen, creating an electrochemical gradient over the inner membrane that drives transmembrane transport and the ATP synthase. Cytochrome c oxidase is the component of the respiratory chain that catalyzes the reduction of oxygen to water. Electrons originating from reduced cytochrome c in the intermembrane space (IMS) are transferred via the dinuclear copper A center (CU(A)) of subunit 2 and heme A of subunit 1 to the active site in subunit 1, a binuclear center (BNC) formed by heme A3 and copper B (CU(B)). The BNC reduces molecular oxygen to 2 water molecules using 4 electrons from cytochrome c in the IMS and 4 protons from the mitochondrial matrix.</text>
</comment>
<dbReference type="PANTHER" id="PTHR22888:SF9">
    <property type="entry name" value="CYTOCHROME C OXIDASE SUBUNIT 2"/>
    <property type="match status" value="1"/>
</dbReference>
<keyword evidence="8 18" id="KW-0479">Metal-binding</keyword>
<dbReference type="EMBL" id="OM396909">
    <property type="protein sequence ID" value="UOK09674.1"/>
    <property type="molecule type" value="Genomic_DNA"/>
</dbReference>
<evidence type="ECO:0000256" key="8">
    <source>
        <dbReference type="ARBA" id="ARBA00022723"/>
    </source>
</evidence>
<keyword evidence="12 18" id="KW-0249">Electron transport</keyword>
<comment type="subunit">
    <text evidence="3">Component of the cytochrome c oxidase (complex IV, CIV), a multisubunit enzyme composed of a catalytic core of 3 subunits and several supernumerary subunits. The complex exists as a monomer or a dimer and forms supercomplexes (SCs) in the inner mitochondrial membrane with ubiquinol-cytochrome c oxidoreductase (cytochrome b-c1 complex, complex III, CIII).</text>
</comment>
<keyword evidence="6 18" id="KW-0679">Respiratory chain</keyword>
<evidence type="ECO:0000256" key="9">
    <source>
        <dbReference type="ARBA" id="ARBA00022792"/>
    </source>
</evidence>
<keyword evidence="7 18" id="KW-0812">Transmembrane</keyword>
<keyword evidence="14 18" id="KW-0186">Copper</keyword>
<keyword evidence="16 18" id="KW-0472">Membrane</keyword>
<comment type="cofactor">
    <cofactor evidence="18">
        <name>Cu cation</name>
        <dbReference type="ChEBI" id="CHEBI:23378"/>
    </cofactor>
    <text evidence="18">Binds a copper A center.</text>
</comment>
<dbReference type="InterPro" id="IPR045187">
    <property type="entry name" value="CcO_II"/>
</dbReference>
<dbReference type="GO" id="GO:0005743">
    <property type="term" value="C:mitochondrial inner membrane"/>
    <property type="evidence" value="ECO:0007669"/>
    <property type="project" value="UniProtKB-SubCell"/>
</dbReference>
<evidence type="ECO:0000256" key="7">
    <source>
        <dbReference type="ARBA" id="ARBA00022692"/>
    </source>
</evidence>
<evidence type="ECO:0000256" key="17">
    <source>
        <dbReference type="ARBA" id="ARBA00049512"/>
    </source>
</evidence>
<dbReference type="GeneID" id="71882647"/>
<keyword evidence="9 18" id="KW-0999">Mitochondrion inner membrane</keyword>
<comment type="subcellular location">
    <subcellularLocation>
        <location evidence="1 18">Mitochondrion inner membrane</location>
        <topology evidence="1 18">Multi-pass membrane protein</topology>
    </subcellularLocation>
</comment>
<dbReference type="PROSITE" id="PS50999">
    <property type="entry name" value="COX2_TM"/>
    <property type="match status" value="1"/>
</dbReference>
<evidence type="ECO:0000256" key="19">
    <source>
        <dbReference type="SAM" id="Phobius"/>
    </source>
</evidence>
<evidence type="ECO:0000256" key="4">
    <source>
        <dbReference type="ARBA" id="ARBA00015946"/>
    </source>
</evidence>
<dbReference type="CDD" id="cd13912">
    <property type="entry name" value="CcO_II_C"/>
    <property type="match status" value="1"/>
</dbReference>
<dbReference type="NCBIfam" id="TIGR02866">
    <property type="entry name" value="CoxB"/>
    <property type="match status" value="1"/>
</dbReference>
<accession>A0A8T9JCZ2</accession>
<evidence type="ECO:0000256" key="5">
    <source>
        <dbReference type="ARBA" id="ARBA00022448"/>
    </source>
</evidence>
<dbReference type="SUPFAM" id="SSF49503">
    <property type="entry name" value="Cupredoxins"/>
    <property type="match status" value="1"/>
</dbReference>
<reference evidence="22" key="1">
    <citation type="submission" date="2022-01" db="EMBL/GenBank/DDBJ databases">
        <title>Complete mitochondrial genome and phylogenetic analysis of Pyemotes zhonghuajia Yu,Zhang &amp; He (Prostigmata : Pyemotidae).</title>
        <authorList>
            <person name="Song Y.-F."/>
            <person name="Liu J.-F."/>
            <person name="Ye S."/>
        </authorList>
    </citation>
    <scope>NUCLEOTIDE SEQUENCE</scope>
</reference>
<evidence type="ECO:0000256" key="2">
    <source>
        <dbReference type="ARBA" id="ARBA00007866"/>
    </source>
</evidence>
<dbReference type="PRINTS" id="PR01166">
    <property type="entry name" value="CYCOXIDASEII"/>
</dbReference>
<dbReference type="InterPro" id="IPR034210">
    <property type="entry name" value="CcO_II_C"/>
</dbReference>
<dbReference type="GO" id="GO:0005507">
    <property type="term" value="F:copper ion binding"/>
    <property type="evidence" value="ECO:0007669"/>
    <property type="project" value="InterPro"/>
</dbReference>
<dbReference type="RefSeq" id="YP_010350290.1">
    <property type="nucleotide sequence ID" value="NC_062623.1"/>
</dbReference>
<evidence type="ECO:0000259" key="20">
    <source>
        <dbReference type="PROSITE" id="PS50857"/>
    </source>
</evidence>
<dbReference type="FunFam" id="2.60.40.420:FF:000001">
    <property type="entry name" value="Cytochrome c oxidase subunit 2"/>
    <property type="match status" value="1"/>
</dbReference>
<dbReference type="Pfam" id="PF02790">
    <property type="entry name" value="COX2_TM"/>
    <property type="match status" value="1"/>
</dbReference>
<dbReference type="Gene3D" id="1.10.287.90">
    <property type="match status" value="1"/>
</dbReference>
<evidence type="ECO:0000256" key="3">
    <source>
        <dbReference type="ARBA" id="ARBA00011164"/>
    </source>
</evidence>
<dbReference type="Gene3D" id="2.60.40.420">
    <property type="entry name" value="Cupredoxins - blue copper proteins"/>
    <property type="match status" value="1"/>
</dbReference>
<evidence type="ECO:0000256" key="13">
    <source>
        <dbReference type="ARBA" id="ARBA00022989"/>
    </source>
</evidence>
<evidence type="ECO:0000256" key="10">
    <source>
        <dbReference type="ARBA" id="ARBA00022842"/>
    </source>
</evidence>
<feature type="domain" description="Cytochrome oxidase subunit II transmembrane region profile" evidence="21">
    <location>
        <begin position="1"/>
        <end position="87"/>
    </location>
</feature>
<keyword evidence="11" id="KW-1278">Translocase</keyword>
<evidence type="ECO:0000256" key="14">
    <source>
        <dbReference type="ARBA" id="ARBA00023008"/>
    </source>
</evidence>
<protein>
    <recommendedName>
        <fullName evidence="4 18">Cytochrome c oxidase subunit 2</fullName>
    </recommendedName>
</protein>
<evidence type="ECO:0000256" key="15">
    <source>
        <dbReference type="ARBA" id="ARBA00023128"/>
    </source>
</evidence>
<organism evidence="22">
    <name type="scientific">Pyemotes zhonghuajia</name>
    <dbReference type="NCBI Taxonomy" id="2749944"/>
    <lineage>
        <taxon>Eukaryota</taxon>
        <taxon>Metazoa</taxon>
        <taxon>Ecdysozoa</taxon>
        <taxon>Arthropoda</taxon>
        <taxon>Chelicerata</taxon>
        <taxon>Arachnida</taxon>
        <taxon>Acari</taxon>
        <taxon>Acariformes</taxon>
        <taxon>Trombidiformes</taxon>
        <taxon>Prostigmata</taxon>
        <taxon>Eleutherengona</taxon>
        <taxon>Heterostigmata</taxon>
        <taxon>Pyemotoidea</taxon>
        <taxon>Pyemotidae</taxon>
        <taxon>Pyemotes</taxon>
    </lineage>
</organism>
<comment type="catalytic activity">
    <reaction evidence="17">
        <text>4 Fe(II)-[cytochrome c] + O2 + 8 H(+)(in) = 4 Fe(III)-[cytochrome c] + 2 H2O + 4 H(+)(out)</text>
        <dbReference type="Rhea" id="RHEA:11436"/>
        <dbReference type="Rhea" id="RHEA-COMP:10350"/>
        <dbReference type="Rhea" id="RHEA-COMP:14399"/>
        <dbReference type="ChEBI" id="CHEBI:15377"/>
        <dbReference type="ChEBI" id="CHEBI:15378"/>
        <dbReference type="ChEBI" id="CHEBI:15379"/>
        <dbReference type="ChEBI" id="CHEBI:29033"/>
        <dbReference type="ChEBI" id="CHEBI:29034"/>
        <dbReference type="EC" id="7.1.1.9"/>
    </reaction>
    <physiologicalReaction direction="left-to-right" evidence="17">
        <dbReference type="Rhea" id="RHEA:11437"/>
    </physiologicalReaction>
</comment>
<feature type="transmembrane region" description="Helical" evidence="19">
    <location>
        <begin position="59"/>
        <end position="81"/>
    </location>
</feature>
<evidence type="ECO:0000256" key="6">
    <source>
        <dbReference type="ARBA" id="ARBA00022660"/>
    </source>
</evidence>
<gene>
    <name evidence="22" type="primary">cox2</name>
</gene>
<dbReference type="GO" id="GO:0004129">
    <property type="term" value="F:cytochrome-c oxidase activity"/>
    <property type="evidence" value="ECO:0007669"/>
    <property type="project" value="UniProtKB-EC"/>
</dbReference>
<name>A0A8T9JCZ2_9ACAR</name>
<evidence type="ECO:0000256" key="18">
    <source>
        <dbReference type="RuleBase" id="RU000457"/>
    </source>
</evidence>
<comment type="similarity">
    <text evidence="2 18">Belongs to the cytochrome c oxidase subunit 2 family.</text>
</comment>
<proteinExistence type="inferred from homology"/>
<keyword evidence="5 18" id="KW-0813">Transport</keyword>
<dbReference type="InterPro" id="IPR011759">
    <property type="entry name" value="Cyt_c_oxidase_su2_TM_dom"/>
</dbReference>
<evidence type="ECO:0000256" key="12">
    <source>
        <dbReference type="ARBA" id="ARBA00022982"/>
    </source>
</evidence>
<keyword evidence="15 18" id="KW-0496">Mitochondrion</keyword>
<dbReference type="GO" id="GO:0016491">
    <property type="term" value="F:oxidoreductase activity"/>
    <property type="evidence" value="ECO:0007669"/>
    <property type="project" value="InterPro"/>
</dbReference>
<feature type="domain" description="Cytochrome oxidase subunit II copper A binding" evidence="20">
    <location>
        <begin position="88"/>
        <end position="214"/>
    </location>
</feature>
<evidence type="ECO:0000313" key="22">
    <source>
        <dbReference type="EMBL" id="UOK09674.1"/>
    </source>
</evidence>
<dbReference type="SUPFAM" id="SSF81464">
    <property type="entry name" value="Cytochrome c oxidase subunit II-like, transmembrane region"/>
    <property type="match status" value="1"/>
</dbReference>
<dbReference type="InterPro" id="IPR008972">
    <property type="entry name" value="Cupredoxin"/>
</dbReference>
<dbReference type="GO" id="GO:0042773">
    <property type="term" value="P:ATP synthesis coupled electron transport"/>
    <property type="evidence" value="ECO:0007669"/>
    <property type="project" value="TreeGrafter"/>
</dbReference>
<keyword evidence="10" id="KW-0460">Magnesium</keyword>
<evidence type="ECO:0000256" key="11">
    <source>
        <dbReference type="ARBA" id="ARBA00022967"/>
    </source>
</evidence>
<dbReference type="InterPro" id="IPR036257">
    <property type="entry name" value="Cyt_c_oxidase_su2_TM_sf"/>
</dbReference>
<dbReference type="Pfam" id="PF00116">
    <property type="entry name" value="COX2"/>
    <property type="match status" value="1"/>
</dbReference>
<sequence length="214" mass="24745">MMMMTQNANSPIMESLIFFYDHTSLILLMLTFSVLMNFMSIFSESFFKRFFSENHELEYFWTTLPAFILLFLAFPSLKILYMSEEYLQPSLTIKAIGHQWYWSYEYSELNSMTFDSFIQNNNLIRLLDTSNHLIIPINTPIRMLITSEDVIHSWTIPSLGVKVDAIPGRINQLILHVNRPGILTGQCSEICGANHSFMPITISAISMNKFISSI</sequence>